<keyword evidence="9 11" id="KW-0472">Membrane</keyword>
<evidence type="ECO:0000256" key="11">
    <source>
        <dbReference type="PROSITE-ProRule" id="PRU01360"/>
    </source>
</evidence>
<dbReference type="InterPro" id="IPR039426">
    <property type="entry name" value="TonB-dep_rcpt-like"/>
</dbReference>
<keyword evidence="5 11" id="KW-0812">Transmembrane</keyword>
<evidence type="ECO:0000256" key="10">
    <source>
        <dbReference type="ARBA" id="ARBA00023237"/>
    </source>
</evidence>
<dbReference type="Pfam" id="PF00593">
    <property type="entry name" value="TonB_dep_Rec_b-barrel"/>
    <property type="match status" value="1"/>
</dbReference>
<evidence type="ECO:0000256" key="7">
    <source>
        <dbReference type="ARBA" id="ARBA00023065"/>
    </source>
</evidence>
<evidence type="ECO:0000256" key="9">
    <source>
        <dbReference type="ARBA" id="ARBA00023136"/>
    </source>
</evidence>
<dbReference type="PANTHER" id="PTHR32552:SF81">
    <property type="entry name" value="TONB-DEPENDENT OUTER MEMBRANE RECEPTOR"/>
    <property type="match status" value="1"/>
</dbReference>
<dbReference type="SUPFAM" id="SSF56935">
    <property type="entry name" value="Porins"/>
    <property type="match status" value="1"/>
</dbReference>
<feature type="chain" id="PRO_5007275166" description="Pesticin receptor" evidence="14">
    <location>
        <begin position="26"/>
        <end position="756"/>
    </location>
</feature>
<dbReference type="KEGG" id="zal:AZF00_16085"/>
<feature type="signal peptide" evidence="14">
    <location>
        <begin position="1"/>
        <end position="25"/>
    </location>
</feature>
<name>A0A127M953_9GAMM</name>
<keyword evidence="7" id="KW-0406">Ion transport</keyword>
<evidence type="ECO:0000256" key="1">
    <source>
        <dbReference type="ARBA" id="ARBA00004571"/>
    </source>
</evidence>
<evidence type="ECO:0000256" key="5">
    <source>
        <dbReference type="ARBA" id="ARBA00022692"/>
    </source>
</evidence>
<dbReference type="PANTHER" id="PTHR32552">
    <property type="entry name" value="FERRICHROME IRON RECEPTOR-RELATED"/>
    <property type="match status" value="1"/>
</dbReference>
<comment type="similarity">
    <text evidence="11 12">Belongs to the TonB-dependent receptor family.</text>
</comment>
<dbReference type="InterPro" id="IPR036942">
    <property type="entry name" value="Beta-barrel_TonB_sf"/>
</dbReference>
<dbReference type="EMBL" id="CP014544">
    <property type="protein sequence ID" value="AMO69725.1"/>
    <property type="molecule type" value="Genomic_DNA"/>
</dbReference>
<dbReference type="RefSeq" id="WP_008252145.1">
    <property type="nucleotide sequence ID" value="NZ_CP014544.1"/>
</dbReference>
<evidence type="ECO:0000259" key="16">
    <source>
        <dbReference type="Pfam" id="PF07715"/>
    </source>
</evidence>
<keyword evidence="4" id="KW-0410">Iron transport</keyword>
<evidence type="ECO:0000256" key="4">
    <source>
        <dbReference type="ARBA" id="ARBA00022496"/>
    </source>
</evidence>
<sequence>MTSKSRSRIACAIGLAVLGAPLAHAAKNLALEEVVVTAQKREQSAMTVPVTVDTFTNQDLENTGALTMEDIQAYIPGLKVGEDVRGGGMTQSSFIIRGIESSNISTGGDPSVATFLDGVYLPRAAITVPFSDMERVEVLKGPQGTLFGRNAAAGVVNFIPNGPSLEEREGFVTAKLGSYDLFRVEGMSNIPLTDSLALRMNVMHNQRGAVLDMLGPAKPDPGEQNNQFARMALRWETTDRLTLQMAYDIDRVDNGPQARLSTSEEYATHPDPTERKLETDAINGGETRDMQGITGKLWYDISDVTTMSLIASYRAFETYNLQDEDATADESVYVDTNNIEDSDIAYFEAQFNVSLDWVDAVFGANYSKEDTYQQTALTFSYGAVVELASAMTGLPAGVLNTLIGGPIAGNYVTETMTNEGDFETYGIFSDLDFTINDWLNIITGLRYSNDKKAFSWHAPLTDFVLSQAQGENFFFNSDGLEQGSASWDKITGRVVANAQISEGAMAFVSYSTGYKSGGYDSLNTSSREVPLAPEVVTNVELGLKGDLLEDKIRTQIALFKMVIDDRQESIESKGPDDNGAVPTVISTDEDIQGIELTADWLVNDNLRFGLIYTYREQESSRAAYYDKDGNFQEANQVNATAPQEYTLTMDWSPEFDYGLLLLHVDYIYEENVEQSNEDHLDKFNRVNGYGDDTSLLNGRLAWTTPSGSYEFALWGKNLLRNERVSQPGGLTGGELGTYHVGIIAPLTYGVDLKFVF</sequence>
<keyword evidence="10 11" id="KW-0998">Cell outer membrane</keyword>
<evidence type="ECO:0000256" key="8">
    <source>
        <dbReference type="ARBA" id="ARBA00023077"/>
    </source>
</evidence>
<dbReference type="InterPro" id="IPR000531">
    <property type="entry name" value="Beta-barrel_TonB"/>
</dbReference>
<dbReference type="GO" id="GO:0006826">
    <property type="term" value="P:iron ion transport"/>
    <property type="evidence" value="ECO:0007669"/>
    <property type="project" value="UniProtKB-KW"/>
</dbReference>
<dbReference type="GO" id="GO:0009279">
    <property type="term" value="C:cell outer membrane"/>
    <property type="evidence" value="ECO:0007669"/>
    <property type="project" value="UniProtKB-SubCell"/>
</dbReference>
<feature type="compositionally biased region" description="Basic and acidic residues" evidence="13">
    <location>
        <begin position="266"/>
        <end position="277"/>
    </location>
</feature>
<evidence type="ECO:0000256" key="2">
    <source>
        <dbReference type="ARBA" id="ARBA00022448"/>
    </source>
</evidence>
<evidence type="ECO:0000256" key="3">
    <source>
        <dbReference type="ARBA" id="ARBA00022452"/>
    </source>
</evidence>
<proteinExistence type="inferred from homology"/>
<gene>
    <name evidence="17" type="ORF">AZF00_16085</name>
</gene>
<dbReference type="PROSITE" id="PS52016">
    <property type="entry name" value="TONB_DEPENDENT_REC_3"/>
    <property type="match status" value="1"/>
</dbReference>
<evidence type="ECO:0000256" key="12">
    <source>
        <dbReference type="RuleBase" id="RU003357"/>
    </source>
</evidence>
<feature type="domain" description="TonB-dependent receptor-like beta-barrel" evidence="15">
    <location>
        <begin position="237"/>
        <end position="718"/>
    </location>
</feature>
<dbReference type="Proteomes" id="UP000074119">
    <property type="component" value="Chromosome"/>
</dbReference>
<evidence type="ECO:0000256" key="13">
    <source>
        <dbReference type="SAM" id="MobiDB-lite"/>
    </source>
</evidence>
<dbReference type="Gene3D" id="2.40.170.20">
    <property type="entry name" value="TonB-dependent receptor, beta-barrel domain"/>
    <property type="match status" value="1"/>
</dbReference>
<organism evidence="17 18">
    <name type="scientific">Zhongshania aliphaticivorans</name>
    <dbReference type="NCBI Taxonomy" id="1470434"/>
    <lineage>
        <taxon>Bacteria</taxon>
        <taxon>Pseudomonadati</taxon>
        <taxon>Pseudomonadota</taxon>
        <taxon>Gammaproteobacteria</taxon>
        <taxon>Cellvibrionales</taxon>
        <taxon>Spongiibacteraceae</taxon>
        <taxon>Zhongshania</taxon>
    </lineage>
</organism>
<feature type="region of interest" description="Disordered" evidence="13">
    <location>
        <begin position="254"/>
        <end position="277"/>
    </location>
</feature>
<keyword evidence="6" id="KW-0408">Iron</keyword>
<keyword evidence="2 11" id="KW-0813">Transport</keyword>
<evidence type="ECO:0000313" key="17">
    <source>
        <dbReference type="EMBL" id="AMO69725.1"/>
    </source>
</evidence>
<keyword evidence="3 11" id="KW-1134">Transmembrane beta strand</keyword>
<evidence type="ECO:0000313" key="18">
    <source>
        <dbReference type="Proteomes" id="UP000074119"/>
    </source>
</evidence>
<accession>A0A127M953</accession>
<dbReference type="AlphaFoldDB" id="A0A127M953"/>
<feature type="domain" description="TonB-dependent receptor plug" evidence="16">
    <location>
        <begin position="45"/>
        <end position="155"/>
    </location>
</feature>
<evidence type="ECO:0000256" key="14">
    <source>
        <dbReference type="SAM" id="SignalP"/>
    </source>
</evidence>
<evidence type="ECO:0000256" key="6">
    <source>
        <dbReference type="ARBA" id="ARBA00023004"/>
    </source>
</evidence>
<keyword evidence="8 12" id="KW-0798">TonB box</keyword>
<dbReference type="InterPro" id="IPR012910">
    <property type="entry name" value="Plug_dom"/>
</dbReference>
<comment type="subcellular location">
    <subcellularLocation>
        <location evidence="1 11">Cell outer membrane</location>
        <topology evidence="1 11">Multi-pass membrane protein</topology>
    </subcellularLocation>
</comment>
<evidence type="ECO:0000259" key="15">
    <source>
        <dbReference type="Pfam" id="PF00593"/>
    </source>
</evidence>
<dbReference type="STRING" id="1470434.AZF00_16085"/>
<dbReference type="Pfam" id="PF07715">
    <property type="entry name" value="Plug"/>
    <property type="match status" value="1"/>
</dbReference>
<protein>
    <recommendedName>
        <fullName evidence="19">Pesticin receptor</fullName>
    </recommendedName>
</protein>
<reference evidence="17 18" key="1">
    <citation type="submission" date="2015-12" db="EMBL/GenBank/DDBJ databases">
        <authorList>
            <person name="Shamseldin A."/>
            <person name="Moawad H."/>
            <person name="Abd El-Rahim W.M."/>
            <person name="Sadowsky M.J."/>
        </authorList>
    </citation>
    <scope>NUCLEOTIDE SEQUENCE [LARGE SCALE GENOMIC DNA]</scope>
    <source>
        <strain evidence="17 18">SM2</strain>
    </source>
</reference>
<keyword evidence="14" id="KW-0732">Signal</keyword>
<evidence type="ECO:0008006" key="19">
    <source>
        <dbReference type="Google" id="ProtNLM"/>
    </source>
</evidence>